<dbReference type="Proteomes" id="UP001497516">
    <property type="component" value="Chromosome 2"/>
</dbReference>
<proteinExistence type="predicted"/>
<name>A0AAV2D683_9ROSI</name>
<dbReference type="AlphaFoldDB" id="A0AAV2D683"/>
<keyword evidence="2" id="KW-1185">Reference proteome</keyword>
<dbReference type="EMBL" id="OZ034815">
    <property type="protein sequence ID" value="CAL1368409.1"/>
    <property type="molecule type" value="Genomic_DNA"/>
</dbReference>
<reference evidence="1 2" key="1">
    <citation type="submission" date="2024-04" db="EMBL/GenBank/DDBJ databases">
        <authorList>
            <person name="Fracassetti M."/>
        </authorList>
    </citation>
    <scope>NUCLEOTIDE SEQUENCE [LARGE SCALE GENOMIC DNA]</scope>
</reference>
<evidence type="ECO:0000313" key="2">
    <source>
        <dbReference type="Proteomes" id="UP001497516"/>
    </source>
</evidence>
<sequence>MHRCPRPYKLQARNYLHELALLALPRSPKQPPLTHRVSLYSKRASSYSVVKCFGLLWNERSSSHEFTFAIALSAMCKTGQCLIGIFVNINQVNEARTVFEAAVDMADR</sequence>
<protein>
    <submittedName>
        <fullName evidence="1">Uncharacterized protein</fullName>
    </submittedName>
</protein>
<evidence type="ECO:0000313" key="1">
    <source>
        <dbReference type="EMBL" id="CAL1368409.1"/>
    </source>
</evidence>
<accession>A0AAV2D683</accession>
<organism evidence="1 2">
    <name type="scientific">Linum trigynum</name>
    <dbReference type="NCBI Taxonomy" id="586398"/>
    <lineage>
        <taxon>Eukaryota</taxon>
        <taxon>Viridiplantae</taxon>
        <taxon>Streptophyta</taxon>
        <taxon>Embryophyta</taxon>
        <taxon>Tracheophyta</taxon>
        <taxon>Spermatophyta</taxon>
        <taxon>Magnoliopsida</taxon>
        <taxon>eudicotyledons</taxon>
        <taxon>Gunneridae</taxon>
        <taxon>Pentapetalae</taxon>
        <taxon>rosids</taxon>
        <taxon>fabids</taxon>
        <taxon>Malpighiales</taxon>
        <taxon>Linaceae</taxon>
        <taxon>Linum</taxon>
    </lineage>
</organism>
<gene>
    <name evidence="1" type="ORF">LTRI10_LOCUS11558</name>
</gene>